<dbReference type="Proteomes" id="UP000290288">
    <property type="component" value="Unassembled WGS sequence"/>
</dbReference>
<accession>A0A4Q2D391</accession>
<dbReference type="STRING" id="2316362.A0A4Q2D391"/>
<dbReference type="EMBL" id="SDEE01000916">
    <property type="protein sequence ID" value="RXW13439.1"/>
    <property type="molecule type" value="Genomic_DNA"/>
</dbReference>
<comment type="caution">
    <text evidence="1">The sequence shown here is derived from an EMBL/GenBank/DDBJ whole genome shotgun (WGS) entry which is preliminary data.</text>
</comment>
<proteinExistence type="predicted"/>
<sequence length="189" mass="21568">MIWNSEENLLKPAHMKLDIRKALGGRVKEDFFNPIVIRKRAFKTLAKSKDVQEILALFNAHFTPNKQLLSFVPQALFLSLNLLLNNHGRLLFFNQYRHLGCITSWSATSGQIFQAFHLRQKNAKLFKLIKMHWHQLAGAHAIACGFFTKEQSVTNILGMLITDDVGIEKSFFALLFAGFLTEPLLLVSK</sequence>
<organism evidence="1 2">
    <name type="scientific">Candolleomyces aberdarensis</name>
    <dbReference type="NCBI Taxonomy" id="2316362"/>
    <lineage>
        <taxon>Eukaryota</taxon>
        <taxon>Fungi</taxon>
        <taxon>Dikarya</taxon>
        <taxon>Basidiomycota</taxon>
        <taxon>Agaricomycotina</taxon>
        <taxon>Agaricomycetes</taxon>
        <taxon>Agaricomycetidae</taxon>
        <taxon>Agaricales</taxon>
        <taxon>Agaricineae</taxon>
        <taxon>Psathyrellaceae</taxon>
        <taxon>Candolleomyces</taxon>
    </lineage>
</organism>
<protein>
    <submittedName>
        <fullName evidence="1">Uncharacterized protein</fullName>
    </submittedName>
</protein>
<keyword evidence="2" id="KW-1185">Reference proteome</keyword>
<evidence type="ECO:0000313" key="1">
    <source>
        <dbReference type="EMBL" id="RXW13439.1"/>
    </source>
</evidence>
<gene>
    <name evidence="1" type="ORF">EST38_g12414</name>
</gene>
<reference evidence="1 2" key="1">
    <citation type="submission" date="2019-01" db="EMBL/GenBank/DDBJ databases">
        <title>Draft genome sequence of Psathyrella aberdarensis IHI B618.</title>
        <authorList>
            <person name="Buettner E."/>
            <person name="Kellner H."/>
        </authorList>
    </citation>
    <scope>NUCLEOTIDE SEQUENCE [LARGE SCALE GENOMIC DNA]</scope>
    <source>
        <strain evidence="1 2">IHI B618</strain>
    </source>
</reference>
<dbReference type="OrthoDB" id="3270319at2759"/>
<evidence type="ECO:0000313" key="2">
    <source>
        <dbReference type="Proteomes" id="UP000290288"/>
    </source>
</evidence>
<name>A0A4Q2D391_9AGAR</name>
<dbReference type="AlphaFoldDB" id="A0A4Q2D391"/>